<dbReference type="InterPro" id="IPR001005">
    <property type="entry name" value="SANT/Myb"/>
</dbReference>
<dbReference type="CDD" id="cd00167">
    <property type="entry name" value="SANT"/>
    <property type="match status" value="3"/>
</dbReference>
<organism evidence="5 6">
    <name type="scientific">Platanthera guangdongensis</name>
    <dbReference type="NCBI Taxonomy" id="2320717"/>
    <lineage>
        <taxon>Eukaryota</taxon>
        <taxon>Viridiplantae</taxon>
        <taxon>Streptophyta</taxon>
        <taxon>Embryophyta</taxon>
        <taxon>Tracheophyta</taxon>
        <taxon>Spermatophyta</taxon>
        <taxon>Magnoliopsida</taxon>
        <taxon>Liliopsida</taxon>
        <taxon>Asparagales</taxon>
        <taxon>Orchidaceae</taxon>
        <taxon>Orchidoideae</taxon>
        <taxon>Orchideae</taxon>
        <taxon>Orchidinae</taxon>
        <taxon>Platanthera</taxon>
    </lineage>
</organism>
<feature type="compositionally biased region" description="Low complexity" evidence="2">
    <location>
        <begin position="255"/>
        <end position="268"/>
    </location>
</feature>
<dbReference type="Gene3D" id="1.10.10.60">
    <property type="entry name" value="Homeodomain-like"/>
    <property type="match status" value="3"/>
</dbReference>
<feature type="domain" description="HTH myb-type" evidence="4">
    <location>
        <begin position="56"/>
        <end position="107"/>
    </location>
</feature>
<evidence type="ECO:0000259" key="4">
    <source>
        <dbReference type="PROSITE" id="PS51294"/>
    </source>
</evidence>
<keyword evidence="1" id="KW-0238">DNA-binding</keyword>
<evidence type="ECO:0000256" key="2">
    <source>
        <dbReference type="SAM" id="MobiDB-lite"/>
    </source>
</evidence>
<dbReference type="Pfam" id="PF00249">
    <property type="entry name" value="Myb_DNA-binding"/>
    <property type="match status" value="3"/>
</dbReference>
<feature type="domain" description="HTH myb-type" evidence="4">
    <location>
        <begin position="164"/>
        <end position="214"/>
    </location>
</feature>
<feature type="domain" description="Myb-like" evidence="3">
    <location>
        <begin position="108"/>
        <end position="159"/>
    </location>
</feature>
<feature type="compositionally biased region" description="Polar residues" evidence="2">
    <location>
        <begin position="229"/>
        <end position="244"/>
    </location>
</feature>
<feature type="compositionally biased region" description="Basic residues" evidence="2">
    <location>
        <begin position="1"/>
        <end position="12"/>
    </location>
</feature>
<dbReference type="EMBL" id="JBBWWR010000020">
    <property type="protein sequence ID" value="KAK8939360.1"/>
    <property type="molecule type" value="Genomic_DNA"/>
</dbReference>
<evidence type="ECO:0000256" key="1">
    <source>
        <dbReference type="ARBA" id="ARBA00023125"/>
    </source>
</evidence>
<sequence length="896" mass="99650">MMGNDKRKRSRRVGSSSVTVTDGTEKASTSTSLGDGGDFDFLKKPELLYGRPTGPKRRSTKGQWTPEEDEVLCRAVQNYQGKNWKKIAECFPGRSDVQCLHRWQKVLNPALVKGPWSKEEDELIIEMVQKHGPKKWSTVAHALPGRIGKQCRERWHNHLNPAINKEAWTQEEEITLIHAHEIYGNKWAELAKFLPGRSDNFIKNHWNSSVKKKLESYIGSGLLSNYPGQPNFVSSSSTNQQKNPVNGFKERPDTEQSSECSSSTLLLSSQPECEMEKTVYHNESHGSVQEASFSIPKHYEQVLHESTSSENLTQEAQESHNIIKQPAYTDNHEKKAAENLEYIAASLNCNSDSHSSGSFMNSTPASTSDTFGISCCPSLMIGAPLSFICPSDYVDIQDLSQMLQHSESITGPTIDIPNSSHLLPPVPEVRHVDEQKECQAKEDAEAKKSFDPGILSSNEKDVQLEKLLDFGSLFYEPPRILNMEIPFVSCDIVSSETQQAYSPLGIRQLMVSSSLCNLLDSPSLDDSPDGILRHAAKSFLCTPSIMKKRQHELLTPMEEQKSDKKSGKYKNRRSFMTYLSSVETSMTDVMGGVGAERVCSYAIDGILDSLSYQNQRPEPTTPNEDLGAKLCEEINPSKSFSPSDLQKEMEKYRSGANVASDSDAKGHQYGGVLVERNNINLKLLPSYSSFISPRASGSRHVHHSSKAASVQYPASSEKRQFTIEKFAPSSNADPDNLNFFSDTPGVKRGLDTPSAWRSPWVLNSFLPGTDMAYEDIRYFLSPAERCYDALGLMKEVSEQSAPVMADAEEILCNGRQQLDSDAANSNNHSSFQENYESTKEQENIFPVTSINVAEGRILDFSGCTTPNEKTRNLKAKNVSGSTLTTSPTLHLLRGCR</sequence>
<feature type="region of interest" description="Disordered" evidence="2">
    <location>
        <begin position="1"/>
        <end position="65"/>
    </location>
</feature>
<dbReference type="SMART" id="SM00717">
    <property type="entry name" value="SANT"/>
    <property type="match status" value="3"/>
</dbReference>
<feature type="compositionally biased region" description="Low complexity" evidence="2">
    <location>
        <begin position="13"/>
        <end position="22"/>
    </location>
</feature>
<evidence type="ECO:0000313" key="6">
    <source>
        <dbReference type="Proteomes" id="UP001412067"/>
    </source>
</evidence>
<dbReference type="PANTHER" id="PTHR45614:SF266">
    <property type="entry name" value="TRANSCRIPTION FACTOR MYB3R-4"/>
    <property type="match status" value="1"/>
</dbReference>
<feature type="domain" description="HTH myb-type" evidence="4">
    <location>
        <begin position="108"/>
        <end position="163"/>
    </location>
</feature>
<protein>
    <submittedName>
        <fullName evidence="5">Myb-related protein 3R-1</fullName>
    </submittedName>
</protein>
<feature type="domain" description="Myb-like" evidence="3">
    <location>
        <begin position="56"/>
        <end position="107"/>
    </location>
</feature>
<feature type="domain" description="Myb-like" evidence="3">
    <location>
        <begin position="160"/>
        <end position="210"/>
    </location>
</feature>
<dbReference type="InterPro" id="IPR009057">
    <property type="entry name" value="Homeodomain-like_sf"/>
</dbReference>
<keyword evidence="6" id="KW-1185">Reference proteome</keyword>
<dbReference type="InterPro" id="IPR050560">
    <property type="entry name" value="MYB_TF"/>
</dbReference>
<dbReference type="PROSITE" id="PS50090">
    <property type="entry name" value="MYB_LIKE"/>
    <property type="match status" value="3"/>
</dbReference>
<dbReference type="PANTHER" id="PTHR45614">
    <property type="entry name" value="MYB PROTEIN-RELATED"/>
    <property type="match status" value="1"/>
</dbReference>
<dbReference type="SUPFAM" id="SSF46689">
    <property type="entry name" value="Homeodomain-like"/>
    <property type="match status" value="2"/>
</dbReference>
<name>A0ABR2LED1_9ASPA</name>
<dbReference type="InterPro" id="IPR017930">
    <property type="entry name" value="Myb_dom"/>
</dbReference>
<accession>A0ABR2LED1</accession>
<dbReference type="Proteomes" id="UP001412067">
    <property type="component" value="Unassembled WGS sequence"/>
</dbReference>
<evidence type="ECO:0000313" key="5">
    <source>
        <dbReference type="EMBL" id="KAK8939360.1"/>
    </source>
</evidence>
<gene>
    <name evidence="5" type="primary">MYB3R-1</name>
    <name evidence="5" type="ORF">KSP40_PGU016237</name>
</gene>
<proteinExistence type="predicted"/>
<evidence type="ECO:0000259" key="3">
    <source>
        <dbReference type="PROSITE" id="PS50090"/>
    </source>
</evidence>
<reference evidence="5 6" key="1">
    <citation type="journal article" date="2022" name="Nat. Plants">
        <title>Genomes of leafy and leafless Platanthera orchids illuminate the evolution of mycoheterotrophy.</title>
        <authorList>
            <person name="Li M.H."/>
            <person name="Liu K.W."/>
            <person name="Li Z."/>
            <person name="Lu H.C."/>
            <person name="Ye Q.L."/>
            <person name="Zhang D."/>
            <person name="Wang J.Y."/>
            <person name="Li Y.F."/>
            <person name="Zhong Z.M."/>
            <person name="Liu X."/>
            <person name="Yu X."/>
            <person name="Liu D.K."/>
            <person name="Tu X.D."/>
            <person name="Liu B."/>
            <person name="Hao Y."/>
            <person name="Liao X.Y."/>
            <person name="Jiang Y.T."/>
            <person name="Sun W.H."/>
            <person name="Chen J."/>
            <person name="Chen Y.Q."/>
            <person name="Ai Y."/>
            <person name="Zhai J.W."/>
            <person name="Wu S.S."/>
            <person name="Zhou Z."/>
            <person name="Hsiao Y.Y."/>
            <person name="Wu W.L."/>
            <person name="Chen Y.Y."/>
            <person name="Lin Y.F."/>
            <person name="Hsu J.L."/>
            <person name="Li C.Y."/>
            <person name="Wang Z.W."/>
            <person name="Zhao X."/>
            <person name="Zhong W.Y."/>
            <person name="Ma X.K."/>
            <person name="Ma L."/>
            <person name="Huang J."/>
            <person name="Chen G.Z."/>
            <person name="Huang M.Z."/>
            <person name="Huang L."/>
            <person name="Peng D.H."/>
            <person name="Luo Y.B."/>
            <person name="Zou S.Q."/>
            <person name="Chen S.P."/>
            <person name="Lan S."/>
            <person name="Tsai W.C."/>
            <person name="Van de Peer Y."/>
            <person name="Liu Z.J."/>
        </authorList>
    </citation>
    <scope>NUCLEOTIDE SEQUENCE [LARGE SCALE GENOMIC DNA]</scope>
    <source>
        <strain evidence="5">Lor288</strain>
    </source>
</reference>
<comment type="caution">
    <text evidence="5">The sequence shown here is derived from an EMBL/GenBank/DDBJ whole genome shotgun (WGS) entry which is preliminary data.</text>
</comment>
<dbReference type="PROSITE" id="PS51294">
    <property type="entry name" value="HTH_MYB"/>
    <property type="match status" value="3"/>
</dbReference>
<feature type="region of interest" description="Disordered" evidence="2">
    <location>
        <begin position="229"/>
        <end position="268"/>
    </location>
</feature>